<feature type="site" description="Electron transfer via tryptophanyl radical" evidence="18">
    <location>
        <position position="427"/>
    </location>
</feature>
<dbReference type="GO" id="GO:0032922">
    <property type="term" value="P:circadian regulation of gene expression"/>
    <property type="evidence" value="ECO:0007669"/>
    <property type="project" value="TreeGrafter"/>
</dbReference>
<evidence type="ECO:0000256" key="5">
    <source>
        <dbReference type="ARBA" id="ARBA00022490"/>
    </source>
</evidence>
<keyword evidence="5" id="KW-0963">Cytoplasm</keyword>
<dbReference type="SUPFAM" id="SSF48173">
    <property type="entry name" value="Cryptochrome/photolyase FAD-binding domain"/>
    <property type="match status" value="1"/>
</dbReference>
<keyword evidence="13" id="KW-0090">Biological rhythms</keyword>
<evidence type="ECO:0000256" key="10">
    <source>
        <dbReference type="ARBA" id="ARBA00022827"/>
    </source>
</evidence>
<dbReference type="Gene3D" id="3.40.50.620">
    <property type="entry name" value="HUPs"/>
    <property type="match status" value="1"/>
</dbReference>
<keyword evidence="6" id="KW-0678">Repressor</keyword>
<proteinExistence type="inferred from homology"/>
<dbReference type="Pfam" id="PF03441">
    <property type="entry name" value="FAD_binding_7"/>
    <property type="match status" value="1"/>
</dbReference>
<keyword evidence="7" id="KW-0716">Sensory transduction</keyword>
<dbReference type="InterPro" id="IPR005101">
    <property type="entry name" value="Cryptochr/Photolyase_FAD-bd"/>
</dbReference>
<dbReference type="Pfam" id="PF00875">
    <property type="entry name" value="DNA_photolyase"/>
    <property type="match status" value="1"/>
</dbReference>
<dbReference type="InterPro" id="IPR014729">
    <property type="entry name" value="Rossmann-like_a/b/a_fold"/>
</dbReference>
<evidence type="ECO:0000256" key="4">
    <source>
        <dbReference type="ARBA" id="ARBA00021159"/>
    </source>
</evidence>
<evidence type="ECO:0000256" key="17">
    <source>
        <dbReference type="PIRSR" id="PIRSR602081-1"/>
    </source>
</evidence>
<protein>
    <recommendedName>
        <fullName evidence="4">Cryptochrome-1</fullName>
    </recommendedName>
</protein>
<keyword evidence="15" id="KW-0675">Receptor</keyword>
<evidence type="ECO:0000256" key="18">
    <source>
        <dbReference type="PIRSR" id="PIRSR602081-2"/>
    </source>
</evidence>
<comment type="similarity">
    <text evidence="3">Belongs to the DNA photolyase class-1 family.</text>
</comment>
<feature type="site" description="Electron transfer via tryptophanyl radical" evidence="18">
    <location>
        <position position="450"/>
    </location>
</feature>
<feature type="domain" description="Photolyase/cryptochrome alpha/beta" evidence="19">
    <location>
        <begin position="47"/>
        <end position="177"/>
    </location>
</feature>
<dbReference type="GO" id="GO:0043153">
    <property type="term" value="P:entrainment of circadian clock by photoperiod"/>
    <property type="evidence" value="ECO:0007669"/>
    <property type="project" value="TreeGrafter"/>
</dbReference>
<feature type="binding site" evidence="17">
    <location>
        <position position="286"/>
    </location>
    <ligand>
        <name>FAD</name>
        <dbReference type="ChEBI" id="CHEBI:57692"/>
    </ligand>
</feature>
<sequence length="578" mass="66542">MPLKLTSQQFTRSRLNRFGFSFGIELSRNSCFEPSRHPVLNSVKMLGGSILWFRHGLRLHDNPALRNAVNDRSMPFFPIFVFDGETAGTKVVGYNRMRYLLEALNDLDNQFRQYGGRLHMIKGKPADVFRRLWEEFGISKVSFEQDCEPIWRDRDESVRATCKEVGVGCYEFVSHTLWDPDTVIRVNGGIPPLTYQMFLHTVAIIGDPPRPVDDVDLGLINFGVLPDSFYKEFEVFDKAPKPEDLGVFLENEDIRMIRWVGGERAALAQMEQRLAVEHETFCKGSYLPTHGSPDLLGPPISLSPALRFGCLSVRKFYWSLQDLFQRVHQGRLSSSQFIAGQLIWREYFYTMSVNNSSYAQMEGNPICLDVPWRQPQADELQRWKEGRTGFPFIDAAMRQLRTEGWLHHAVRNTVASFLTRGTLWLSWEHGLKHFLKYLLDADWSVCAGNWMWVSSSAFEALLDSGECACPVRLGQRLEPSGQYVRRYVPELTNMPDKYIYEPWKAPMEVQQRAGCVLGRDYPPPIVDHLEAAVRNRSAMQELRRILDKAQPHCCPSSEEEIRQFMWLQDVPQPDVATS</sequence>
<comment type="subcellular location">
    <subcellularLocation>
        <location evidence="2">Cytoplasm</location>
        <location evidence="2">Perinuclear region</location>
    </subcellularLocation>
    <subcellularLocation>
        <location evidence="1">Nucleus</location>
    </subcellularLocation>
</comment>
<dbReference type="Gene3D" id="1.25.40.80">
    <property type="match status" value="1"/>
</dbReference>
<name>A0AAV1JER3_9NEOP</name>
<evidence type="ECO:0000256" key="8">
    <source>
        <dbReference type="ARBA" id="ARBA00022630"/>
    </source>
</evidence>
<keyword evidence="16" id="KW-0539">Nucleus</keyword>
<keyword evidence="9" id="KW-0547">Nucleotide-binding</keyword>
<keyword evidence="21" id="KW-1185">Reference proteome</keyword>
<evidence type="ECO:0000256" key="11">
    <source>
        <dbReference type="ARBA" id="ARBA00022991"/>
    </source>
</evidence>
<evidence type="ECO:0000256" key="16">
    <source>
        <dbReference type="ARBA" id="ARBA00023242"/>
    </source>
</evidence>
<dbReference type="PANTHER" id="PTHR11455">
    <property type="entry name" value="CRYPTOCHROME"/>
    <property type="match status" value="1"/>
</dbReference>
<reference evidence="20 21" key="1">
    <citation type="submission" date="2023-11" db="EMBL/GenBank/DDBJ databases">
        <authorList>
            <person name="Okamura Y."/>
        </authorList>
    </citation>
    <scope>NUCLEOTIDE SEQUENCE [LARGE SCALE GENOMIC DNA]</scope>
</reference>
<dbReference type="InterPro" id="IPR002081">
    <property type="entry name" value="Cryptochrome/DNA_photolyase_1"/>
</dbReference>
<dbReference type="GO" id="GO:0003677">
    <property type="term" value="F:DNA binding"/>
    <property type="evidence" value="ECO:0007669"/>
    <property type="project" value="TreeGrafter"/>
</dbReference>
<evidence type="ECO:0000256" key="6">
    <source>
        <dbReference type="ARBA" id="ARBA00022491"/>
    </source>
</evidence>
<accession>A0AAV1JER3</accession>
<evidence type="ECO:0000256" key="14">
    <source>
        <dbReference type="ARBA" id="ARBA00023163"/>
    </source>
</evidence>
<dbReference type="GO" id="GO:0009881">
    <property type="term" value="F:photoreceptor activity"/>
    <property type="evidence" value="ECO:0007669"/>
    <property type="project" value="UniProtKB-KW"/>
</dbReference>
<feature type="site" description="Electron transfer via tryptophanyl radical" evidence="18">
    <location>
        <position position="372"/>
    </location>
</feature>
<dbReference type="AlphaFoldDB" id="A0AAV1JER3"/>
<comment type="cofactor">
    <cofactor evidence="17">
        <name>FAD</name>
        <dbReference type="ChEBI" id="CHEBI:57692"/>
    </cofactor>
    <text evidence="17">Binds 1 FAD per subunit.</text>
</comment>
<dbReference type="PRINTS" id="PR00147">
    <property type="entry name" value="DNAPHOTLYASE"/>
</dbReference>
<keyword evidence="8 17" id="KW-0285">Flavoprotein</keyword>
<dbReference type="GO" id="GO:0048471">
    <property type="term" value="C:perinuclear region of cytoplasm"/>
    <property type="evidence" value="ECO:0007669"/>
    <property type="project" value="UniProtKB-SubCell"/>
</dbReference>
<feature type="binding site" evidence="17">
    <location>
        <begin position="440"/>
        <end position="442"/>
    </location>
    <ligand>
        <name>FAD</name>
        <dbReference type="ChEBI" id="CHEBI:57692"/>
    </ligand>
</feature>
<keyword evidence="11" id="KW-0157">Chromophore</keyword>
<dbReference type="PANTHER" id="PTHR11455:SF17">
    <property type="entry name" value="CRYPTOCHROME-1"/>
    <property type="match status" value="1"/>
</dbReference>
<dbReference type="GO" id="GO:0071949">
    <property type="term" value="F:FAD binding"/>
    <property type="evidence" value="ECO:0007669"/>
    <property type="project" value="TreeGrafter"/>
</dbReference>
<evidence type="ECO:0000256" key="13">
    <source>
        <dbReference type="ARBA" id="ARBA00023108"/>
    </source>
</evidence>
<dbReference type="InterPro" id="IPR036155">
    <property type="entry name" value="Crypto/Photolyase_N_sf"/>
</dbReference>
<evidence type="ECO:0000256" key="2">
    <source>
        <dbReference type="ARBA" id="ARBA00004556"/>
    </source>
</evidence>
<evidence type="ECO:0000256" key="7">
    <source>
        <dbReference type="ARBA" id="ARBA00022543"/>
    </source>
</evidence>
<evidence type="ECO:0000256" key="9">
    <source>
        <dbReference type="ARBA" id="ARBA00022741"/>
    </source>
</evidence>
<evidence type="ECO:0000256" key="15">
    <source>
        <dbReference type="ARBA" id="ARBA00023170"/>
    </source>
</evidence>
<comment type="caution">
    <text evidence="20">The sequence shown here is derived from an EMBL/GenBank/DDBJ whole genome shotgun (WGS) entry which is preliminary data.</text>
</comment>
<keyword evidence="12" id="KW-0805">Transcription regulation</keyword>
<dbReference type="EMBL" id="CAVLEF010000009">
    <property type="protein sequence ID" value="CAK1547428.1"/>
    <property type="molecule type" value="Genomic_DNA"/>
</dbReference>
<dbReference type="PROSITE" id="PS51645">
    <property type="entry name" value="PHR_CRY_ALPHA_BETA"/>
    <property type="match status" value="1"/>
</dbReference>
<evidence type="ECO:0000313" key="21">
    <source>
        <dbReference type="Proteomes" id="UP001497472"/>
    </source>
</evidence>
<evidence type="ECO:0000256" key="12">
    <source>
        <dbReference type="ARBA" id="ARBA00023015"/>
    </source>
</evidence>
<dbReference type="SUPFAM" id="SSF52425">
    <property type="entry name" value="Cryptochrome/photolyase, N-terminal domain"/>
    <property type="match status" value="1"/>
</dbReference>
<keyword evidence="7" id="KW-0600">Photoreceptor protein</keyword>
<evidence type="ECO:0000313" key="20">
    <source>
        <dbReference type="EMBL" id="CAK1547428.1"/>
    </source>
</evidence>
<dbReference type="Proteomes" id="UP001497472">
    <property type="component" value="Unassembled WGS sequence"/>
</dbReference>
<feature type="binding site" evidence="17">
    <location>
        <begin position="341"/>
        <end position="348"/>
    </location>
    <ligand>
        <name>FAD</name>
        <dbReference type="ChEBI" id="CHEBI:57692"/>
    </ligand>
</feature>
<keyword evidence="10 17" id="KW-0274">FAD</keyword>
<dbReference type="GO" id="GO:0005634">
    <property type="term" value="C:nucleus"/>
    <property type="evidence" value="ECO:0007669"/>
    <property type="project" value="UniProtKB-SubCell"/>
</dbReference>
<dbReference type="GO" id="GO:0045892">
    <property type="term" value="P:negative regulation of DNA-templated transcription"/>
    <property type="evidence" value="ECO:0007669"/>
    <property type="project" value="TreeGrafter"/>
</dbReference>
<evidence type="ECO:0000256" key="3">
    <source>
        <dbReference type="ARBA" id="ARBA00005862"/>
    </source>
</evidence>
<evidence type="ECO:0000259" key="19">
    <source>
        <dbReference type="PROSITE" id="PS51645"/>
    </source>
</evidence>
<organism evidence="20 21">
    <name type="scientific">Leptosia nina</name>
    <dbReference type="NCBI Taxonomy" id="320188"/>
    <lineage>
        <taxon>Eukaryota</taxon>
        <taxon>Metazoa</taxon>
        <taxon>Ecdysozoa</taxon>
        <taxon>Arthropoda</taxon>
        <taxon>Hexapoda</taxon>
        <taxon>Insecta</taxon>
        <taxon>Pterygota</taxon>
        <taxon>Neoptera</taxon>
        <taxon>Endopterygota</taxon>
        <taxon>Lepidoptera</taxon>
        <taxon>Glossata</taxon>
        <taxon>Ditrysia</taxon>
        <taxon>Papilionoidea</taxon>
        <taxon>Pieridae</taxon>
        <taxon>Pierinae</taxon>
        <taxon>Leptosia</taxon>
    </lineage>
</organism>
<dbReference type="InterPro" id="IPR006050">
    <property type="entry name" value="DNA_photolyase_N"/>
</dbReference>
<evidence type="ECO:0000256" key="1">
    <source>
        <dbReference type="ARBA" id="ARBA00004123"/>
    </source>
</evidence>
<dbReference type="InterPro" id="IPR036134">
    <property type="entry name" value="Crypto/Photolyase_FAD-like_sf"/>
</dbReference>
<keyword evidence="14" id="KW-0804">Transcription</keyword>
<gene>
    <name evidence="20" type="ORF">LNINA_LOCUS6905</name>
</gene>
<dbReference type="Gene3D" id="1.10.579.10">
    <property type="entry name" value="DNA Cyclobutane Dipyrimidine Photolyase, subunit A, domain 3"/>
    <property type="match status" value="1"/>
</dbReference>